<dbReference type="Proteomes" id="UP000175691">
    <property type="component" value="Unassembled WGS sequence"/>
</dbReference>
<dbReference type="Gene3D" id="3.90.850.10">
    <property type="entry name" value="Fumarylacetoacetase-like, C-terminal domain"/>
    <property type="match status" value="1"/>
</dbReference>
<dbReference type="EMBL" id="MDHN01000029">
    <property type="protein sequence ID" value="OFC70324.1"/>
    <property type="molecule type" value="Genomic_DNA"/>
</dbReference>
<dbReference type="InterPro" id="IPR041072">
    <property type="entry name" value="FAA_hydro_N"/>
</dbReference>
<gene>
    <name evidence="3" type="ORF">BFC18_14210</name>
</gene>
<evidence type="ECO:0000313" key="3">
    <source>
        <dbReference type="EMBL" id="OFC70324.1"/>
    </source>
</evidence>
<sequence length="325" mass="34830">MKLASIDNGSPDGQLVVISKDTSQMCRVHGSAGTMAACLADWQSVLPVLQDISSALNNGTCEQAEPVAGARFLAPLPRTYQWLDGSLFMNHGHLMQKAFNLDPIEDADKYPLIYQGAGDAFTGCNDTIALYNPAHGVDFEGEFGVLTTDVPVGATPDEAMQAIKLVVQLNDISYRGLAPREMKTGFGFVQAKGETAFAPFAVTPDEFGDSWADGRIHLTLNITRNGEWFGSPSGSEMHFGFHELIAHAATTRPIKAGTVFGSGTVSNAKPEAGQACIAELRAKELIIQGKPQTPFLSDGETVHMVCRDKQDQPLFGEINQTVKGG</sequence>
<dbReference type="PANTHER" id="PTHR43211:SF1">
    <property type="entry name" value="BLL6422 PROTEIN"/>
    <property type="match status" value="1"/>
</dbReference>
<dbReference type="RefSeq" id="WP_070125967.1">
    <property type="nucleotide sequence ID" value="NZ_MDHN01000029.1"/>
</dbReference>
<feature type="domain" description="Fumarylacetoacetase N-terminal" evidence="2">
    <location>
        <begin position="1"/>
        <end position="78"/>
    </location>
</feature>
<dbReference type="PANTHER" id="PTHR43211">
    <property type="entry name" value="FUMARYLACETOACETATE HYDROLASE"/>
    <property type="match status" value="1"/>
</dbReference>
<feature type="domain" description="Fumarylacetoacetase-like C-terminal" evidence="1">
    <location>
        <begin position="90"/>
        <end position="322"/>
    </location>
</feature>
<dbReference type="InterPro" id="IPR036663">
    <property type="entry name" value="Fumarylacetoacetase_C_sf"/>
</dbReference>
<accession>A0A1E7ZA80</accession>
<dbReference type="SUPFAM" id="SSF56529">
    <property type="entry name" value="FAH"/>
    <property type="match status" value="1"/>
</dbReference>
<organism evidence="3 4">
    <name type="scientific">Alteromonas confluentis</name>
    <dbReference type="NCBI Taxonomy" id="1656094"/>
    <lineage>
        <taxon>Bacteria</taxon>
        <taxon>Pseudomonadati</taxon>
        <taxon>Pseudomonadota</taxon>
        <taxon>Gammaproteobacteria</taxon>
        <taxon>Alteromonadales</taxon>
        <taxon>Alteromonadaceae</taxon>
        <taxon>Alteromonas/Salinimonas group</taxon>
        <taxon>Alteromonas</taxon>
    </lineage>
</organism>
<evidence type="ECO:0000259" key="2">
    <source>
        <dbReference type="Pfam" id="PF18288"/>
    </source>
</evidence>
<comment type="caution">
    <text evidence="3">The sequence shown here is derived from an EMBL/GenBank/DDBJ whole genome shotgun (WGS) entry which is preliminary data.</text>
</comment>
<keyword evidence="4" id="KW-1185">Reference proteome</keyword>
<reference evidence="3 4" key="1">
    <citation type="submission" date="2016-08" db="EMBL/GenBank/DDBJ databases">
        <authorList>
            <person name="Seilhamer J.J."/>
        </authorList>
    </citation>
    <scope>NUCLEOTIDE SEQUENCE [LARGE SCALE GENOMIC DNA]</scope>
    <source>
        <strain evidence="3 4">KCTC 42603</strain>
    </source>
</reference>
<proteinExistence type="predicted"/>
<dbReference type="InterPro" id="IPR011234">
    <property type="entry name" value="Fumarylacetoacetase-like_C"/>
</dbReference>
<evidence type="ECO:0000313" key="4">
    <source>
        <dbReference type="Proteomes" id="UP000175691"/>
    </source>
</evidence>
<protein>
    <submittedName>
        <fullName evidence="3">Fumarylacetoacetate hydrolase</fullName>
    </submittedName>
</protein>
<dbReference type="Pfam" id="PF18288">
    <property type="entry name" value="FAA_hydro_N_2"/>
    <property type="match status" value="1"/>
</dbReference>
<dbReference type="STRING" id="1656094.BFC18_14210"/>
<dbReference type="GO" id="GO:0016787">
    <property type="term" value="F:hydrolase activity"/>
    <property type="evidence" value="ECO:0007669"/>
    <property type="project" value="UniProtKB-KW"/>
</dbReference>
<name>A0A1E7ZA80_9ALTE</name>
<dbReference type="AlphaFoldDB" id="A0A1E7ZA80"/>
<keyword evidence="3" id="KW-0378">Hydrolase</keyword>
<dbReference type="Pfam" id="PF01557">
    <property type="entry name" value="FAA_hydrolase"/>
    <property type="match status" value="1"/>
</dbReference>
<dbReference type="OrthoDB" id="9775905at2"/>
<evidence type="ECO:0000259" key="1">
    <source>
        <dbReference type="Pfam" id="PF01557"/>
    </source>
</evidence>